<dbReference type="PANTHER" id="PTHR19338:SF73">
    <property type="entry name" value="DISEASE RESISTANCE PROTEIN RGA2-LIKE"/>
    <property type="match status" value="1"/>
</dbReference>
<name>A0A1R3JCT3_9ROSI</name>
<sequence>MSIIGEAALTAFFDGLFRNLTSSDLLNFVTKKHVRKELKKWEKTLRDIRAVLDDAEQRQMKDQSVKKWLADLQDLAYDIDDILDEFATEALGSNLTSSKDQSQGIKNKVKKFLSPKSFKFNNEMISKIKEISGRMSDLATRRSQLEFRQIHEGATKSSTIKQRLQPTSVVNETHYVYGREKEKVAIVELLLGNDGRENKKVRVIPIVGMGGIGKTTLAQLVYNDPAIQSCFKDRAWLKPLVACYALAETLRHGKRYQRVRYGTYQKRY</sequence>
<evidence type="ECO:0000256" key="4">
    <source>
        <dbReference type="SAM" id="Coils"/>
    </source>
</evidence>
<dbReference type="InterPro" id="IPR027417">
    <property type="entry name" value="P-loop_NTPase"/>
</dbReference>
<evidence type="ECO:0000259" key="6">
    <source>
        <dbReference type="Pfam" id="PF18052"/>
    </source>
</evidence>
<feature type="coiled-coil region" evidence="4">
    <location>
        <begin position="31"/>
        <end position="58"/>
    </location>
</feature>
<dbReference type="GO" id="GO:0006952">
    <property type="term" value="P:defense response"/>
    <property type="evidence" value="ECO:0007669"/>
    <property type="project" value="UniProtKB-KW"/>
</dbReference>
<evidence type="ECO:0000313" key="8">
    <source>
        <dbReference type="Proteomes" id="UP000187203"/>
    </source>
</evidence>
<dbReference type="Pfam" id="PF00931">
    <property type="entry name" value="NB-ARC"/>
    <property type="match status" value="1"/>
</dbReference>
<gene>
    <name evidence="7" type="ORF">COLO4_17452</name>
</gene>
<keyword evidence="1" id="KW-0677">Repeat</keyword>
<dbReference type="STRING" id="93759.A0A1R3JCT3"/>
<dbReference type="EMBL" id="AWUE01016343">
    <property type="protein sequence ID" value="OMO92614.1"/>
    <property type="molecule type" value="Genomic_DNA"/>
</dbReference>
<feature type="domain" description="NB-ARC" evidence="5">
    <location>
        <begin position="185"/>
        <end position="238"/>
    </location>
</feature>
<dbReference type="Pfam" id="PF18052">
    <property type="entry name" value="Rx_N"/>
    <property type="match status" value="1"/>
</dbReference>
<dbReference type="Proteomes" id="UP000187203">
    <property type="component" value="Unassembled WGS sequence"/>
</dbReference>
<dbReference type="SUPFAM" id="SSF52540">
    <property type="entry name" value="P-loop containing nucleoside triphosphate hydrolases"/>
    <property type="match status" value="1"/>
</dbReference>
<dbReference type="PANTHER" id="PTHR19338">
    <property type="entry name" value="TRANSLOCASE OF INNER MITOCHONDRIAL MEMBRANE 13 HOMOLOG"/>
    <property type="match status" value="1"/>
</dbReference>
<keyword evidence="3" id="KW-0611">Plant defense</keyword>
<evidence type="ECO:0000256" key="3">
    <source>
        <dbReference type="ARBA" id="ARBA00022821"/>
    </source>
</evidence>
<protein>
    <submittedName>
        <fullName evidence="7">NB-ARC domain-containing protein</fullName>
    </submittedName>
</protein>
<evidence type="ECO:0000259" key="5">
    <source>
        <dbReference type="Pfam" id="PF00931"/>
    </source>
</evidence>
<dbReference type="OrthoDB" id="996578at2759"/>
<comment type="caution">
    <text evidence="7">The sequence shown here is derived from an EMBL/GenBank/DDBJ whole genome shotgun (WGS) entry which is preliminary data.</text>
</comment>
<dbReference type="GO" id="GO:0043531">
    <property type="term" value="F:ADP binding"/>
    <property type="evidence" value="ECO:0007669"/>
    <property type="project" value="InterPro"/>
</dbReference>
<proteinExistence type="predicted"/>
<dbReference type="AlphaFoldDB" id="A0A1R3JCT3"/>
<accession>A0A1R3JCT3</accession>
<evidence type="ECO:0000256" key="2">
    <source>
        <dbReference type="ARBA" id="ARBA00022741"/>
    </source>
</evidence>
<evidence type="ECO:0000313" key="7">
    <source>
        <dbReference type="EMBL" id="OMO92614.1"/>
    </source>
</evidence>
<organism evidence="7 8">
    <name type="scientific">Corchorus olitorius</name>
    <dbReference type="NCBI Taxonomy" id="93759"/>
    <lineage>
        <taxon>Eukaryota</taxon>
        <taxon>Viridiplantae</taxon>
        <taxon>Streptophyta</taxon>
        <taxon>Embryophyta</taxon>
        <taxon>Tracheophyta</taxon>
        <taxon>Spermatophyta</taxon>
        <taxon>Magnoliopsida</taxon>
        <taxon>eudicotyledons</taxon>
        <taxon>Gunneridae</taxon>
        <taxon>Pentapetalae</taxon>
        <taxon>rosids</taxon>
        <taxon>malvids</taxon>
        <taxon>Malvales</taxon>
        <taxon>Malvaceae</taxon>
        <taxon>Grewioideae</taxon>
        <taxon>Apeibeae</taxon>
        <taxon>Corchorus</taxon>
    </lineage>
</organism>
<dbReference type="InterPro" id="IPR002182">
    <property type="entry name" value="NB-ARC"/>
</dbReference>
<evidence type="ECO:0000256" key="1">
    <source>
        <dbReference type="ARBA" id="ARBA00022737"/>
    </source>
</evidence>
<dbReference type="Gene3D" id="1.20.5.4130">
    <property type="match status" value="1"/>
</dbReference>
<keyword evidence="2" id="KW-0547">Nucleotide-binding</keyword>
<keyword evidence="8" id="KW-1185">Reference proteome</keyword>
<reference evidence="8" key="1">
    <citation type="submission" date="2013-09" db="EMBL/GenBank/DDBJ databases">
        <title>Corchorus olitorius genome sequencing.</title>
        <authorList>
            <person name="Alam M."/>
            <person name="Haque M.S."/>
            <person name="Islam M.S."/>
            <person name="Emdad E.M."/>
            <person name="Islam M.M."/>
            <person name="Ahmed B."/>
            <person name="Halim A."/>
            <person name="Hossen Q.M.M."/>
            <person name="Hossain M.Z."/>
            <person name="Ahmed R."/>
            <person name="Khan M.M."/>
            <person name="Islam R."/>
            <person name="Rashid M.M."/>
            <person name="Khan S.A."/>
            <person name="Rahman M.S."/>
            <person name="Alam M."/>
            <person name="Yahiya A.S."/>
            <person name="Khan M.S."/>
            <person name="Azam M.S."/>
            <person name="Haque T."/>
            <person name="Lashkar M.Z.H."/>
            <person name="Akhand A.I."/>
            <person name="Morshed G."/>
            <person name="Roy S."/>
            <person name="Uddin K.S."/>
            <person name="Rabeya T."/>
            <person name="Hossain A.S."/>
            <person name="Chowdhury A."/>
            <person name="Snigdha A.R."/>
            <person name="Mortoza M.S."/>
            <person name="Matin S.A."/>
            <person name="Hoque S.M.E."/>
            <person name="Islam M.K."/>
            <person name="Roy D.K."/>
            <person name="Haider R."/>
            <person name="Moosa M.M."/>
            <person name="Elias S.M."/>
            <person name="Hasan A.M."/>
            <person name="Jahan S."/>
            <person name="Shafiuddin M."/>
            <person name="Mahmood N."/>
            <person name="Shommy N.S."/>
        </authorList>
    </citation>
    <scope>NUCLEOTIDE SEQUENCE [LARGE SCALE GENOMIC DNA]</scope>
    <source>
        <strain evidence="8">cv. O-4</strain>
    </source>
</reference>
<feature type="domain" description="Disease resistance N-terminal" evidence="6">
    <location>
        <begin position="29"/>
        <end position="99"/>
    </location>
</feature>
<keyword evidence="4" id="KW-0175">Coiled coil</keyword>
<dbReference type="Gene3D" id="3.40.50.300">
    <property type="entry name" value="P-loop containing nucleotide triphosphate hydrolases"/>
    <property type="match status" value="1"/>
</dbReference>
<dbReference type="InterPro" id="IPR041118">
    <property type="entry name" value="Rx_N"/>
</dbReference>